<dbReference type="PROSITE" id="PS51372">
    <property type="entry name" value="PRD_2"/>
    <property type="match status" value="1"/>
</dbReference>
<dbReference type="PANTHER" id="PTHR30185">
    <property type="entry name" value="CRYPTIC BETA-GLUCOSIDE BGL OPERON ANTITERMINATOR"/>
    <property type="match status" value="1"/>
</dbReference>
<dbReference type="PROSITE" id="PS51094">
    <property type="entry name" value="PTS_EIIA_TYPE_2"/>
    <property type="match status" value="1"/>
</dbReference>
<dbReference type="Pfam" id="PF00359">
    <property type="entry name" value="PTS_EIIA_2"/>
    <property type="match status" value="1"/>
</dbReference>
<protein>
    <submittedName>
        <fullName evidence="9">Transcriptional antiterminator, BglG family</fullName>
    </submittedName>
</protein>
<evidence type="ECO:0000256" key="2">
    <source>
        <dbReference type="ARBA" id="ARBA00022737"/>
    </source>
</evidence>
<keyword evidence="4" id="KW-0010">Activator</keyword>
<name>A0A285P1T3_9BACI</name>
<feature type="domain" description="PRD" evidence="8">
    <location>
        <begin position="334"/>
        <end position="442"/>
    </location>
</feature>
<sequence length="745" mass="86132">MQLGKRLHDCGFKLQKCTLNFLNSATYNQTMKGVTLMKERTQKILIRISSVNSFLTYKDLSKEFFISERTLRNELFLINDYLAQNDYPQIITARGKGLKLNLSEKERKRLLFNIGDEITHAYYGPNERFLALLLDIVNPLTTTILYEMGEKLQVSKSTLDEDMRRLRLFVKDHNISVVSLPKQGVVLHGDERSIRAILYKVITNMVDIDYLMRSVDTEVVLSIPNRLGLDYLDAKVLNTMRKLYDEVLERCKIKVNHVYRNQVILLLGIWKRRVQEDEKIIEYCDFDIGNMKGPIKDFISSICSEFDLDIPLSEREYITAAIESFNPKDMNNSFDWVTAQLLAIQLIEHVEKMTGIPFSQREEDLYEGLYKHITGLLSRAKNDIQASNPLKETIKESYTELYQAVSCFRKQIEKHTKKTLSEDEIGFLTVYFSTSASWWKQEKQSFYQAVVLCNHGLSTGKLLAANLKEHFNIDIIAVLSSHELSFIDKLDVDLVFTTIPILYKRKPLLVLNPILRESDRKEIKAFLQKNKDKRRVVSNNLDATKLMQDVLSLMIESGGQITKESYQRLEETFISHHLKINTREIQPMLQDILKESNILLNQECKDWKETITKSAELLLKESVIEESYITAMIQSVEEYGPYIVVGKYLALAHARPEDGVNKLGVSVMTLKEPVNFGNLDNDPVRIIFCLAAVDAYSHLNVMRNLIDLINDQEKLNRLIAVQDADTFNKVLYGSEEDKFEEERFS</sequence>
<dbReference type="EMBL" id="OBEK01000004">
    <property type="protein sequence ID" value="SNZ15689.1"/>
    <property type="molecule type" value="Genomic_DNA"/>
</dbReference>
<dbReference type="InterPro" id="IPR036095">
    <property type="entry name" value="PTS_EIIB-like_sf"/>
</dbReference>
<keyword evidence="10" id="KW-1185">Reference proteome</keyword>
<dbReference type="Pfam" id="PF05043">
    <property type="entry name" value="Mga"/>
    <property type="match status" value="1"/>
</dbReference>
<evidence type="ECO:0000259" key="8">
    <source>
        <dbReference type="PROSITE" id="PS51372"/>
    </source>
</evidence>
<dbReference type="Gene3D" id="1.10.1790.10">
    <property type="entry name" value="PRD domain"/>
    <property type="match status" value="1"/>
</dbReference>
<dbReference type="Pfam" id="PF00874">
    <property type="entry name" value="PRD"/>
    <property type="match status" value="1"/>
</dbReference>
<dbReference type="InterPro" id="IPR013011">
    <property type="entry name" value="PTS_EIIB_2"/>
</dbReference>
<dbReference type="InterPro" id="IPR050661">
    <property type="entry name" value="BglG_antiterminators"/>
</dbReference>
<evidence type="ECO:0000256" key="4">
    <source>
        <dbReference type="ARBA" id="ARBA00023159"/>
    </source>
</evidence>
<dbReference type="Gene3D" id="3.40.930.10">
    <property type="entry name" value="Mannitol-specific EII, Chain A"/>
    <property type="match status" value="1"/>
</dbReference>
<dbReference type="InterPro" id="IPR016152">
    <property type="entry name" value="PTrfase/Anion_transptr"/>
</dbReference>
<dbReference type="InterPro" id="IPR007737">
    <property type="entry name" value="Mga_HTH"/>
</dbReference>
<keyword evidence="2" id="KW-0677">Repeat</keyword>
<dbReference type="InterPro" id="IPR036634">
    <property type="entry name" value="PRD_sf"/>
</dbReference>
<evidence type="ECO:0000313" key="10">
    <source>
        <dbReference type="Proteomes" id="UP000219356"/>
    </source>
</evidence>
<dbReference type="GO" id="GO:0008982">
    <property type="term" value="F:protein-N(PI)-phosphohistidine-sugar phosphotransferase activity"/>
    <property type="evidence" value="ECO:0007669"/>
    <property type="project" value="InterPro"/>
</dbReference>
<organism evidence="9 10">
    <name type="scientific">Terribacillus aidingensis</name>
    <dbReference type="NCBI Taxonomy" id="586416"/>
    <lineage>
        <taxon>Bacteria</taxon>
        <taxon>Bacillati</taxon>
        <taxon>Bacillota</taxon>
        <taxon>Bacilli</taxon>
        <taxon>Bacillales</taxon>
        <taxon>Bacillaceae</taxon>
        <taxon>Terribacillus</taxon>
    </lineage>
</organism>
<evidence type="ECO:0000259" key="7">
    <source>
        <dbReference type="PROSITE" id="PS51099"/>
    </source>
</evidence>
<dbReference type="SUPFAM" id="SSF52794">
    <property type="entry name" value="PTS system IIB component-like"/>
    <property type="match status" value="1"/>
</dbReference>
<feature type="domain" description="PTS EIIB type-2" evidence="7">
    <location>
        <begin position="447"/>
        <end position="535"/>
    </location>
</feature>
<dbReference type="Proteomes" id="UP000219356">
    <property type="component" value="Unassembled WGS sequence"/>
</dbReference>
<feature type="domain" description="PTS EIIA type-2" evidence="6">
    <location>
        <begin position="591"/>
        <end position="734"/>
    </location>
</feature>
<reference evidence="10" key="1">
    <citation type="submission" date="2017-09" db="EMBL/GenBank/DDBJ databases">
        <authorList>
            <person name="Varghese N."/>
            <person name="Submissions S."/>
        </authorList>
    </citation>
    <scope>NUCLEOTIDE SEQUENCE [LARGE SCALE GENOMIC DNA]</scope>
    <source>
        <strain evidence="10">CGMCC 1.8913</strain>
    </source>
</reference>
<dbReference type="PANTHER" id="PTHR30185:SF18">
    <property type="entry name" value="TRANSCRIPTIONAL REGULATOR MTLR"/>
    <property type="match status" value="1"/>
</dbReference>
<accession>A0A285P1T3</accession>
<dbReference type="PROSITE" id="PS51099">
    <property type="entry name" value="PTS_EIIB_TYPE_2"/>
    <property type="match status" value="1"/>
</dbReference>
<dbReference type="SUPFAM" id="SSF55804">
    <property type="entry name" value="Phoshotransferase/anion transport protein"/>
    <property type="match status" value="1"/>
</dbReference>
<keyword evidence="5" id="KW-0804">Transcription</keyword>
<dbReference type="InterPro" id="IPR011608">
    <property type="entry name" value="PRD"/>
</dbReference>
<evidence type="ECO:0000256" key="1">
    <source>
        <dbReference type="ARBA" id="ARBA00022679"/>
    </source>
</evidence>
<gene>
    <name evidence="9" type="ORF">SAMN05421503_2715</name>
</gene>
<evidence type="ECO:0000259" key="6">
    <source>
        <dbReference type="PROSITE" id="PS51094"/>
    </source>
</evidence>
<proteinExistence type="predicted"/>
<evidence type="ECO:0000313" key="9">
    <source>
        <dbReference type="EMBL" id="SNZ15689.1"/>
    </source>
</evidence>
<dbReference type="GO" id="GO:0009401">
    <property type="term" value="P:phosphoenolpyruvate-dependent sugar phosphotransferase system"/>
    <property type="evidence" value="ECO:0007669"/>
    <property type="project" value="InterPro"/>
</dbReference>
<dbReference type="GO" id="GO:0006355">
    <property type="term" value="P:regulation of DNA-templated transcription"/>
    <property type="evidence" value="ECO:0007669"/>
    <property type="project" value="InterPro"/>
</dbReference>
<evidence type="ECO:0000256" key="5">
    <source>
        <dbReference type="ARBA" id="ARBA00023163"/>
    </source>
</evidence>
<evidence type="ECO:0000256" key="3">
    <source>
        <dbReference type="ARBA" id="ARBA00023015"/>
    </source>
</evidence>
<dbReference type="InterPro" id="IPR002178">
    <property type="entry name" value="PTS_EIIA_type-2_dom"/>
</dbReference>
<dbReference type="CDD" id="cd05568">
    <property type="entry name" value="PTS_IIB_bgl_like"/>
    <property type="match status" value="1"/>
</dbReference>
<keyword evidence="3" id="KW-0805">Transcription regulation</keyword>
<dbReference type="CDD" id="cd00211">
    <property type="entry name" value="PTS_IIA_fru"/>
    <property type="match status" value="1"/>
</dbReference>
<dbReference type="SUPFAM" id="SSF63520">
    <property type="entry name" value="PTS-regulatory domain, PRD"/>
    <property type="match status" value="1"/>
</dbReference>
<keyword evidence="1" id="KW-0808">Transferase</keyword>
<dbReference type="AlphaFoldDB" id="A0A285P1T3"/>